<gene>
    <name evidence="1" type="ORF">OUZ56_007936</name>
</gene>
<proteinExistence type="predicted"/>
<evidence type="ECO:0000313" key="1">
    <source>
        <dbReference type="EMBL" id="KAK4022474.1"/>
    </source>
</evidence>
<reference evidence="1 2" key="1">
    <citation type="journal article" date="2023" name="Nucleic Acids Res.">
        <title>The hologenome of Daphnia magna reveals possible DNA methylation and microbiome-mediated evolution of the host genome.</title>
        <authorList>
            <person name="Chaturvedi A."/>
            <person name="Li X."/>
            <person name="Dhandapani V."/>
            <person name="Marshall H."/>
            <person name="Kissane S."/>
            <person name="Cuenca-Cambronero M."/>
            <person name="Asole G."/>
            <person name="Calvet F."/>
            <person name="Ruiz-Romero M."/>
            <person name="Marangio P."/>
            <person name="Guigo R."/>
            <person name="Rago D."/>
            <person name="Mirbahai L."/>
            <person name="Eastwood N."/>
            <person name="Colbourne J.K."/>
            <person name="Zhou J."/>
            <person name="Mallon E."/>
            <person name="Orsini L."/>
        </authorList>
    </citation>
    <scope>NUCLEOTIDE SEQUENCE [LARGE SCALE GENOMIC DNA]</scope>
    <source>
        <strain evidence="1">LRV0_1</strain>
    </source>
</reference>
<sequence length="67" mass="7944">MTTRRDREKEREGSRIEVMAVVSLFSFFCRVEKLNKDVGGLPDNKTRFTYGVNFNEVAYLLRIWLIQ</sequence>
<organism evidence="1 2">
    <name type="scientific">Daphnia magna</name>
    <dbReference type="NCBI Taxonomy" id="35525"/>
    <lineage>
        <taxon>Eukaryota</taxon>
        <taxon>Metazoa</taxon>
        <taxon>Ecdysozoa</taxon>
        <taxon>Arthropoda</taxon>
        <taxon>Crustacea</taxon>
        <taxon>Branchiopoda</taxon>
        <taxon>Diplostraca</taxon>
        <taxon>Cladocera</taxon>
        <taxon>Anomopoda</taxon>
        <taxon>Daphniidae</taxon>
        <taxon>Daphnia</taxon>
    </lineage>
</organism>
<comment type="caution">
    <text evidence="1">The sequence shown here is derived from an EMBL/GenBank/DDBJ whole genome shotgun (WGS) entry which is preliminary data.</text>
</comment>
<protein>
    <submittedName>
        <fullName evidence="1">Uncharacterized protein</fullName>
    </submittedName>
</protein>
<evidence type="ECO:0000313" key="2">
    <source>
        <dbReference type="Proteomes" id="UP001234178"/>
    </source>
</evidence>
<dbReference type="Proteomes" id="UP001234178">
    <property type="component" value="Unassembled WGS sequence"/>
</dbReference>
<name>A0ABR0ABF8_9CRUS</name>
<dbReference type="EMBL" id="JAOYFB010000037">
    <property type="protein sequence ID" value="KAK4022474.1"/>
    <property type="molecule type" value="Genomic_DNA"/>
</dbReference>
<keyword evidence="2" id="KW-1185">Reference proteome</keyword>
<accession>A0ABR0ABF8</accession>